<keyword evidence="1 7" id="KW-0597">Phosphoprotein</keyword>
<feature type="binding site" evidence="7">
    <location>
        <position position="464"/>
    </location>
    <ligand>
        <name>ATP</name>
        <dbReference type="ChEBI" id="CHEBI:30616"/>
    </ligand>
</feature>
<dbReference type="InterPro" id="IPR025198">
    <property type="entry name" value="PPK_N_dom"/>
</dbReference>
<dbReference type="RefSeq" id="WP_379044449.1">
    <property type="nucleotide sequence ID" value="NZ_JBHULZ010000023.1"/>
</dbReference>
<dbReference type="CDD" id="cd09167">
    <property type="entry name" value="PLDc_EcPPK1_C2_like"/>
    <property type="match status" value="1"/>
</dbReference>
<sequence>MKQSHDENYKHRDLDWLNFNKRVLQEAQDRVNPLYERIKFLAIFSSNLDEYFRVRVSQLRQIKKVEKSLRKKLVFKPNKKVKQILTEVKAMQADFGKVFHDEIIPDLAQNGIFLLNEKDYNPKQTNEAKLLFQNVLKPKLVAQIISFNEEKPVFLENDTIYFFVNFKGDNNAGLVNIPFPDFGRFYVFNDKSKGYYITFIDDIIRLKMNEVFPGEQIEGIYEIKMSRDAELYIEDKYDGELAEKIYDSLAQRTNGQPTRLLYDATIPQKPLKALRKHLQLGKVDLMPGGRYHNFSDFFDFPIPENKLNLKKEKLKPLKHKAFLNQEDYFKVVQNKDVLVHFPYMDFTVVEEFLEQAAQDQSVTDIKISLYRVADESKLTSSLIKAIKNGITVTVFIEAKARFDEENNIIWGRKFEKLGAKVIYSYPKIKVHSKVFLINRIENGEKCRYAYIGTGNFNSETSKIYCDHGIFTAHEKATKELDRLFKVLEGELIIPRANHLLISPFNTRRTFTQLILQEIDNARAGNEAKIEAKLNSLEDQEIINLLYRASQSGVKVRLLVRGFTCLRAGVKGLSENIYITSILDNYLEHGRIYVFHNNGNPKMYMGSADWMERNLDRRIEVLLPIIDDSIFKELREILNLQFQDNQKARIQDYLEDNRYVTQAQGEKPIRSQVKIYSYLKEKHKA</sequence>
<feature type="binding site" evidence="7">
    <location>
        <position position="371"/>
    </location>
    <ligand>
        <name>Mg(2+)</name>
        <dbReference type="ChEBI" id="CHEBI:18420"/>
    </ligand>
</feature>
<comment type="similarity">
    <text evidence="7 8">Belongs to the polyphosphate kinase 1 (PPK1) family.</text>
</comment>
<comment type="cofactor">
    <cofactor evidence="7">
        <name>Mg(2+)</name>
        <dbReference type="ChEBI" id="CHEBI:18420"/>
    </cofactor>
</comment>
<gene>
    <name evidence="10" type="primary">ppk1</name>
    <name evidence="7" type="synonym">ppk</name>
    <name evidence="10" type="ORF">ACFSQ0_03985</name>
</gene>
<dbReference type="NCBIfam" id="NF003917">
    <property type="entry name" value="PRK05443.1-1"/>
    <property type="match status" value="1"/>
</dbReference>
<dbReference type="NCBIfam" id="TIGR03705">
    <property type="entry name" value="poly_P_kin"/>
    <property type="match status" value="1"/>
</dbReference>
<dbReference type="PROSITE" id="PS50035">
    <property type="entry name" value="PLD"/>
    <property type="match status" value="2"/>
</dbReference>
<feature type="domain" description="PLD phosphodiesterase" evidence="9">
    <location>
        <begin position="583"/>
        <end position="613"/>
    </location>
</feature>
<dbReference type="SUPFAM" id="SSF140356">
    <property type="entry name" value="PPK N-terminal domain-like"/>
    <property type="match status" value="1"/>
</dbReference>
<comment type="caution">
    <text evidence="10">The sequence shown here is derived from an EMBL/GenBank/DDBJ whole genome shotgun (WGS) entry which is preliminary data.</text>
</comment>
<organism evidence="10 11">
    <name type="scientific">Mesonia sediminis</name>
    <dbReference type="NCBI Taxonomy" id="1703946"/>
    <lineage>
        <taxon>Bacteria</taxon>
        <taxon>Pseudomonadati</taxon>
        <taxon>Bacteroidota</taxon>
        <taxon>Flavobacteriia</taxon>
        <taxon>Flavobacteriales</taxon>
        <taxon>Flavobacteriaceae</taxon>
        <taxon>Mesonia</taxon>
    </lineage>
</organism>
<dbReference type="SUPFAM" id="SSF143724">
    <property type="entry name" value="PHP14-like"/>
    <property type="match status" value="1"/>
</dbReference>
<evidence type="ECO:0000256" key="1">
    <source>
        <dbReference type="ARBA" id="ARBA00022553"/>
    </source>
</evidence>
<reference evidence="11" key="1">
    <citation type="journal article" date="2019" name="Int. J. Syst. Evol. Microbiol.">
        <title>The Global Catalogue of Microorganisms (GCM) 10K type strain sequencing project: providing services to taxonomists for standard genome sequencing and annotation.</title>
        <authorList>
            <consortium name="The Broad Institute Genomics Platform"/>
            <consortium name="The Broad Institute Genome Sequencing Center for Infectious Disease"/>
            <person name="Wu L."/>
            <person name="Ma J."/>
        </authorList>
    </citation>
    <scope>NUCLEOTIDE SEQUENCE [LARGE SCALE GENOMIC DNA]</scope>
    <source>
        <strain evidence="11">KCTC 42255</strain>
    </source>
</reference>
<feature type="binding site" evidence="7">
    <location>
        <position position="401"/>
    </location>
    <ligand>
        <name>Mg(2+)</name>
        <dbReference type="ChEBI" id="CHEBI:18420"/>
    </ligand>
</feature>
<evidence type="ECO:0000256" key="6">
    <source>
        <dbReference type="ARBA" id="ARBA00022842"/>
    </source>
</evidence>
<dbReference type="Pfam" id="PF13089">
    <property type="entry name" value="PP_kinase_N"/>
    <property type="match status" value="1"/>
</dbReference>
<dbReference type="Pfam" id="PF17941">
    <property type="entry name" value="PP_kinase_C_1"/>
    <property type="match status" value="1"/>
</dbReference>
<dbReference type="PIRSF" id="PIRSF015589">
    <property type="entry name" value="PP_kinase"/>
    <property type="match status" value="1"/>
</dbReference>
<keyword evidence="6 7" id="KW-0460">Magnesium</keyword>
<keyword evidence="5 7" id="KW-0067">ATP-binding</keyword>
<evidence type="ECO:0000313" key="11">
    <source>
        <dbReference type="Proteomes" id="UP001597357"/>
    </source>
</evidence>
<dbReference type="PANTHER" id="PTHR30218">
    <property type="entry name" value="POLYPHOSPHATE KINASE"/>
    <property type="match status" value="1"/>
</dbReference>
<evidence type="ECO:0000313" key="10">
    <source>
        <dbReference type="EMBL" id="MFD2697142.1"/>
    </source>
</evidence>
<dbReference type="Pfam" id="PF13090">
    <property type="entry name" value="PP_kinase_C"/>
    <property type="match status" value="1"/>
</dbReference>
<dbReference type="EMBL" id="JBHULZ010000023">
    <property type="protein sequence ID" value="MFD2697142.1"/>
    <property type="molecule type" value="Genomic_DNA"/>
</dbReference>
<keyword evidence="7" id="KW-0479">Metal-binding</keyword>
<dbReference type="PANTHER" id="PTHR30218:SF0">
    <property type="entry name" value="POLYPHOSPHATE KINASE"/>
    <property type="match status" value="1"/>
</dbReference>
<protein>
    <recommendedName>
        <fullName evidence="7 8">Polyphosphate kinase</fullName>
        <ecNumber evidence="7 8">2.7.4.1</ecNumber>
    </recommendedName>
    <alternativeName>
        <fullName evidence="7">ATP-polyphosphate phosphotransferase</fullName>
    </alternativeName>
    <alternativeName>
        <fullName evidence="7">Polyphosphoric acid kinase</fullName>
    </alternativeName>
</protein>
<evidence type="ECO:0000256" key="7">
    <source>
        <dbReference type="HAMAP-Rule" id="MF_00347"/>
    </source>
</evidence>
<accession>A0ABW5SD94</accession>
<comment type="function">
    <text evidence="7 8">Catalyzes the reversible transfer of the terminal phosphate of ATP to form a long-chain polyphosphate (polyP).</text>
</comment>
<comment type="catalytic activity">
    <reaction evidence="7 8">
        <text>[phosphate](n) + ATP = [phosphate](n+1) + ADP</text>
        <dbReference type="Rhea" id="RHEA:19573"/>
        <dbReference type="Rhea" id="RHEA-COMP:9859"/>
        <dbReference type="Rhea" id="RHEA-COMP:14280"/>
        <dbReference type="ChEBI" id="CHEBI:16838"/>
        <dbReference type="ChEBI" id="CHEBI:30616"/>
        <dbReference type="ChEBI" id="CHEBI:456216"/>
        <dbReference type="EC" id="2.7.4.1"/>
    </reaction>
</comment>
<keyword evidence="3 7" id="KW-0547">Nucleotide-binding</keyword>
<feature type="binding site" evidence="7">
    <location>
        <position position="588"/>
    </location>
    <ligand>
        <name>ATP</name>
        <dbReference type="ChEBI" id="CHEBI:30616"/>
    </ligand>
</feature>
<evidence type="ECO:0000256" key="4">
    <source>
        <dbReference type="ARBA" id="ARBA00022777"/>
    </source>
</evidence>
<dbReference type="InterPro" id="IPR001736">
    <property type="entry name" value="PLipase_D/transphosphatidylase"/>
</dbReference>
<evidence type="ECO:0000256" key="5">
    <source>
        <dbReference type="ARBA" id="ARBA00022840"/>
    </source>
</evidence>
<feature type="domain" description="PLD phosphodiesterase" evidence="9">
    <location>
        <begin position="426"/>
        <end position="460"/>
    </location>
</feature>
<dbReference type="InterPro" id="IPR041108">
    <property type="entry name" value="PP_kinase_C_1"/>
</dbReference>
<dbReference type="HAMAP" id="MF_00347">
    <property type="entry name" value="Polyphosphate_kinase"/>
    <property type="match status" value="1"/>
</dbReference>
<dbReference type="InterPro" id="IPR025200">
    <property type="entry name" value="PPK_C_dom2"/>
</dbReference>
<dbReference type="GO" id="GO:0008976">
    <property type="term" value="F:polyphosphate kinase activity"/>
    <property type="evidence" value="ECO:0007669"/>
    <property type="project" value="UniProtKB-EC"/>
</dbReference>
<dbReference type="SUPFAM" id="SSF56024">
    <property type="entry name" value="Phospholipase D/nuclease"/>
    <property type="match status" value="2"/>
</dbReference>
<dbReference type="Proteomes" id="UP001597357">
    <property type="component" value="Unassembled WGS sequence"/>
</dbReference>
<comment type="PTM">
    <text evidence="7 8">An intermediate of this reaction is the autophosphorylated ppk in which a phosphate is covalently linked to a histidine residue through a N-P bond.</text>
</comment>
<proteinExistence type="inferred from homology"/>
<feature type="binding site" evidence="7">
    <location>
        <position position="560"/>
    </location>
    <ligand>
        <name>ATP</name>
        <dbReference type="ChEBI" id="CHEBI:30616"/>
    </ligand>
</feature>
<keyword evidence="2 7" id="KW-0808">Transferase</keyword>
<evidence type="ECO:0000256" key="2">
    <source>
        <dbReference type="ARBA" id="ARBA00022679"/>
    </source>
</evidence>
<feature type="active site" description="Phosphohistidine intermediate" evidence="7">
    <location>
        <position position="431"/>
    </location>
</feature>
<dbReference type="Gene3D" id="1.20.58.310">
    <property type="entry name" value="Polyphosphate kinase N-terminal domain"/>
    <property type="match status" value="1"/>
</dbReference>
<keyword evidence="4 7" id="KW-0418">Kinase</keyword>
<dbReference type="InterPro" id="IPR036832">
    <property type="entry name" value="PPK_N_dom_sf"/>
</dbReference>
<dbReference type="InterPro" id="IPR036830">
    <property type="entry name" value="PP_kinase_middle_dom_sf"/>
</dbReference>
<dbReference type="Pfam" id="PF02503">
    <property type="entry name" value="PP_kinase"/>
    <property type="match status" value="1"/>
</dbReference>
<dbReference type="InterPro" id="IPR024953">
    <property type="entry name" value="PP_kinase_middle"/>
</dbReference>
<dbReference type="Gene3D" id="3.30.870.10">
    <property type="entry name" value="Endonuclease Chain A"/>
    <property type="match status" value="2"/>
</dbReference>
<dbReference type="Gene3D" id="3.30.1840.10">
    <property type="entry name" value="Polyphosphate kinase middle domain"/>
    <property type="match status" value="1"/>
</dbReference>
<dbReference type="InterPro" id="IPR003414">
    <property type="entry name" value="PP_kinase"/>
</dbReference>
<evidence type="ECO:0000256" key="8">
    <source>
        <dbReference type="RuleBase" id="RU003800"/>
    </source>
</evidence>
<name>A0ABW5SD94_9FLAO</name>
<dbReference type="EC" id="2.7.4.1" evidence="7 8"/>
<evidence type="ECO:0000256" key="3">
    <source>
        <dbReference type="ARBA" id="ARBA00022741"/>
    </source>
</evidence>
<keyword evidence="11" id="KW-1185">Reference proteome</keyword>
<feature type="binding site" evidence="7">
    <location>
        <position position="47"/>
    </location>
    <ligand>
        <name>ATP</name>
        <dbReference type="ChEBI" id="CHEBI:30616"/>
    </ligand>
</feature>
<evidence type="ECO:0000259" key="9">
    <source>
        <dbReference type="PROSITE" id="PS50035"/>
    </source>
</evidence>